<organism evidence="1 2">
    <name type="scientific">Macrolepiota fuliginosa MF-IS2</name>
    <dbReference type="NCBI Taxonomy" id="1400762"/>
    <lineage>
        <taxon>Eukaryota</taxon>
        <taxon>Fungi</taxon>
        <taxon>Dikarya</taxon>
        <taxon>Basidiomycota</taxon>
        <taxon>Agaricomycotina</taxon>
        <taxon>Agaricomycetes</taxon>
        <taxon>Agaricomycetidae</taxon>
        <taxon>Agaricales</taxon>
        <taxon>Agaricineae</taxon>
        <taxon>Agaricaceae</taxon>
        <taxon>Macrolepiota</taxon>
    </lineage>
</organism>
<evidence type="ECO:0000313" key="1">
    <source>
        <dbReference type="EMBL" id="KAF9443538.1"/>
    </source>
</evidence>
<keyword evidence="2" id="KW-1185">Reference proteome</keyword>
<sequence length="288" mass="32182">MMFLKGGHTVGPISPLRALDDLYCQVLSGVSVNILSTTMRILGLVVIDRHGLGSADDQVRFLGLDQVTFRRALQNLHSVVYVPPIEESNATPLRIYHASFSDFLDDVRRSGEFHLNKEAAKYDFVLQCLHWIENDDGSPDNKALGNFSVSRGWDACCNLSDDFVPGLVSRLERFDFNCLRFVGVGSGFASFLQWLHSLGSTRNKSVIRVGWRLFFTRPSNEIRLEHQPLSVHDFDLAPLFGCMSQSGWSLVGLVWGSYTLCAKAFTQFGRSSVTIFLPIGRQSPIFLG</sequence>
<dbReference type="EMBL" id="MU151462">
    <property type="protein sequence ID" value="KAF9443538.1"/>
    <property type="molecule type" value="Genomic_DNA"/>
</dbReference>
<proteinExistence type="predicted"/>
<comment type="caution">
    <text evidence="1">The sequence shown here is derived from an EMBL/GenBank/DDBJ whole genome shotgun (WGS) entry which is preliminary data.</text>
</comment>
<reference evidence="1" key="1">
    <citation type="submission" date="2020-11" db="EMBL/GenBank/DDBJ databases">
        <authorList>
            <consortium name="DOE Joint Genome Institute"/>
            <person name="Ahrendt S."/>
            <person name="Riley R."/>
            <person name="Andreopoulos W."/>
            <person name="Labutti K."/>
            <person name="Pangilinan J."/>
            <person name="Ruiz-Duenas F.J."/>
            <person name="Barrasa J.M."/>
            <person name="Sanchez-Garcia M."/>
            <person name="Camarero S."/>
            <person name="Miyauchi S."/>
            <person name="Serrano A."/>
            <person name="Linde D."/>
            <person name="Babiker R."/>
            <person name="Drula E."/>
            <person name="Ayuso-Fernandez I."/>
            <person name="Pacheco R."/>
            <person name="Padilla G."/>
            <person name="Ferreira P."/>
            <person name="Barriuso J."/>
            <person name="Kellner H."/>
            <person name="Castanera R."/>
            <person name="Alfaro M."/>
            <person name="Ramirez L."/>
            <person name="Pisabarro A.G."/>
            <person name="Kuo A."/>
            <person name="Tritt A."/>
            <person name="Lipzen A."/>
            <person name="He G."/>
            <person name="Yan M."/>
            <person name="Ng V."/>
            <person name="Cullen D."/>
            <person name="Martin F."/>
            <person name="Rosso M.-N."/>
            <person name="Henrissat B."/>
            <person name="Hibbett D."/>
            <person name="Martinez A.T."/>
            <person name="Grigoriev I.V."/>
        </authorList>
    </citation>
    <scope>NUCLEOTIDE SEQUENCE</scope>
    <source>
        <strain evidence="1">MF-IS2</strain>
    </source>
</reference>
<dbReference type="Proteomes" id="UP000807342">
    <property type="component" value="Unassembled WGS sequence"/>
</dbReference>
<protein>
    <submittedName>
        <fullName evidence="1">Uncharacterized protein</fullName>
    </submittedName>
</protein>
<dbReference type="OrthoDB" id="3262196at2759"/>
<gene>
    <name evidence="1" type="ORF">P691DRAFT_406659</name>
</gene>
<evidence type="ECO:0000313" key="2">
    <source>
        <dbReference type="Proteomes" id="UP000807342"/>
    </source>
</evidence>
<name>A0A9P5X2D4_9AGAR</name>
<accession>A0A9P5X2D4</accession>
<dbReference type="AlphaFoldDB" id="A0A9P5X2D4"/>